<sequence length="341" mass="36764">MVVNLSKGFLLVLVALFAYLSLLLVLPFFQYVLGAILVAYVLYPAQERLERRVPPAIAALALVALAIAGFVVPLVAVVAAVASDARRLLENVNTDSLEMAELERAIEAETGRNVDLPSALADAAQNVGTVALERSTEWFSTITHVLIGLGLAVFLLYYLLKDGTDLLAWMRELTPLPDDVQDDFYRELDEVMWAVLAGHVLIAIIQGTIAGLGLLATGVPNAAFWTFIMIILSLIPLIGSFMVWGPAVIFLFLTGEPLLGVGLFAYSTVVVGLSDDYLRPVLVDRYAELNPAVIILGVLGGVYAFGVMGLFYGPVVLGALLATLDVVNDHYERLEDASGMQ</sequence>
<dbReference type="EMBL" id="FOFD01000006">
    <property type="protein sequence ID" value="SER54906.1"/>
    <property type="molecule type" value="Genomic_DNA"/>
</dbReference>
<keyword evidence="8" id="KW-1185">Reference proteome</keyword>
<evidence type="ECO:0000256" key="2">
    <source>
        <dbReference type="ARBA" id="ARBA00009773"/>
    </source>
</evidence>
<dbReference type="PANTHER" id="PTHR21716">
    <property type="entry name" value="TRANSMEMBRANE PROTEIN"/>
    <property type="match status" value="1"/>
</dbReference>
<evidence type="ECO:0000256" key="3">
    <source>
        <dbReference type="ARBA" id="ARBA00022692"/>
    </source>
</evidence>
<feature type="transmembrane region" description="Helical" evidence="6">
    <location>
        <begin position="55"/>
        <end position="82"/>
    </location>
</feature>
<gene>
    <name evidence="7" type="ORF">SAMN04489841_4073</name>
</gene>
<keyword evidence="4 6" id="KW-1133">Transmembrane helix</keyword>
<dbReference type="Proteomes" id="UP000199114">
    <property type="component" value="Unassembled WGS sequence"/>
</dbReference>
<evidence type="ECO:0000256" key="6">
    <source>
        <dbReference type="SAM" id="Phobius"/>
    </source>
</evidence>
<feature type="transmembrane region" description="Helical" evidence="6">
    <location>
        <begin position="250"/>
        <end position="273"/>
    </location>
</feature>
<comment type="subcellular location">
    <subcellularLocation>
        <location evidence="1">Membrane</location>
        <topology evidence="1">Multi-pass membrane protein</topology>
    </subcellularLocation>
</comment>
<comment type="similarity">
    <text evidence="2">Belongs to the autoinducer-2 exporter (AI-2E) (TC 2.A.86) family.</text>
</comment>
<protein>
    <submittedName>
        <fullName evidence="7">Predicted PurR-regulated permease PerM</fullName>
    </submittedName>
</protein>
<accession>A0A1H9Q2U4</accession>
<organism evidence="7 8">
    <name type="scientific">Natrinema salaciae</name>
    <dbReference type="NCBI Taxonomy" id="1186196"/>
    <lineage>
        <taxon>Archaea</taxon>
        <taxon>Methanobacteriati</taxon>
        <taxon>Methanobacteriota</taxon>
        <taxon>Stenosarchaea group</taxon>
        <taxon>Halobacteria</taxon>
        <taxon>Halobacteriales</taxon>
        <taxon>Natrialbaceae</taxon>
        <taxon>Natrinema</taxon>
    </lineage>
</organism>
<evidence type="ECO:0000256" key="1">
    <source>
        <dbReference type="ARBA" id="ARBA00004141"/>
    </source>
</evidence>
<dbReference type="AlphaFoldDB" id="A0A1H9Q2U4"/>
<dbReference type="GO" id="GO:0016020">
    <property type="term" value="C:membrane"/>
    <property type="evidence" value="ECO:0007669"/>
    <property type="project" value="UniProtKB-SubCell"/>
</dbReference>
<proteinExistence type="inferred from homology"/>
<name>A0A1H9Q2U4_9EURY</name>
<feature type="transmembrane region" description="Helical" evidence="6">
    <location>
        <begin position="222"/>
        <end position="243"/>
    </location>
</feature>
<dbReference type="PANTHER" id="PTHR21716:SF4">
    <property type="entry name" value="TRANSMEMBRANE PROTEIN 245"/>
    <property type="match status" value="1"/>
</dbReference>
<dbReference type="InterPro" id="IPR002549">
    <property type="entry name" value="AI-2E-like"/>
</dbReference>
<evidence type="ECO:0000256" key="5">
    <source>
        <dbReference type="ARBA" id="ARBA00023136"/>
    </source>
</evidence>
<feature type="transmembrane region" description="Helical" evidence="6">
    <location>
        <begin position="191"/>
        <end position="216"/>
    </location>
</feature>
<dbReference type="OrthoDB" id="137390at2157"/>
<feature type="transmembrane region" description="Helical" evidence="6">
    <location>
        <begin position="12"/>
        <end position="43"/>
    </location>
</feature>
<evidence type="ECO:0000313" key="8">
    <source>
        <dbReference type="Proteomes" id="UP000199114"/>
    </source>
</evidence>
<reference evidence="8" key="1">
    <citation type="submission" date="2016-10" db="EMBL/GenBank/DDBJ databases">
        <authorList>
            <person name="Varghese N."/>
            <person name="Submissions S."/>
        </authorList>
    </citation>
    <scope>NUCLEOTIDE SEQUENCE [LARGE SCALE GENOMIC DNA]</scope>
    <source>
        <strain evidence="8">DSM 25055</strain>
    </source>
</reference>
<evidence type="ECO:0000313" key="7">
    <source>
        <dbReference type="EMBL" id="SER54906.1"/>
    </source>
</evidence>
<keyword evidence="3 6" id="KW-0812">Transmembrane</keyword>
<keyword evidence="5 6" id="KW-0472">Membrane</keyword>
<feature type="transmembrane region" description="Helical" evidence="6">
    <location>
        <begin position="138"/>
        <end position="160"/>
    </location>
</feature>
<evidence type="ECO:0000256" key="4">
    <source>
        <dbReference type="ARBA" id="ARBA00022989"/>
    </source>
</evidence>
<feature type="transmembrane region" description="Helical" evidence="6">
    <location>
        <begin position="293"/>
        <end position="324"/>
    </location>
</feature>
<dbReference type="Pfam" id="PF01594">
    <property type="entry name" value="AI-2E_transport"/>
    <property type="match status" value="1"/>
</dbReference>